<dbReference type="Pfam" id="PF08742">
    <property type="entry name" value="C8"/>
    <property type="match status" value="2"/>
</dbReference>
<accession>A0A7M7T1L2</accession>
<dbReference type="GO" id="GO:0031012">
    <property type="term" value="C:extracellular matrix"/>
    <property type="evidence" value="ECO:0000318"/>
    <property type="project" value="GO_Central"/>
</dbReference>
<feature type="transmembrane region" description="Helical" evidence="2">
    <location>
        <begin position="719"/>
        <end position="743"/>
    </location>
</feature>
<dbReference type="GO" id="GO:0005615">
    <property type="term" value="C:extracellular space"/>
    <property type="evidence" value="ECO:0000318"/>
    <property type="project" value="GO_Central"/>
</dbReference>
<reference evidence="6" key="1">
    <citation type="submission" date="2015-02" db="EMBL/GenBank/DDBJ databases">
        <title>Genome sequencing for Strongylocentrotus purpuratus.</title>
        <authorList>
            <person name="Murali S."/>
            <person name="Liu Y."/>
            <person name="Vee V."/>
            <person name="English A."/>
            <person name="Wang M."/>
            <person name="Skinner E."/>
            <person name="Han Y."/>
            <person name="Muzny D.M."/>
            <person name="Worley K.C."/>
            <person name="Gibbs R.A."/>
        </authorList>
    </citation>
    <scope>NUCLEOTIDE SEQUENCE</scope>
</reference>
<dbReference type="InterPro" id="IPR001846">
    <property type="entry name" value="VWF_type-D"/>
</dbReference>
<keyword evidence="6" id="KW-1185">Reference proteome</keyword>
<reference evidence="5" key="2">
    <citation type="submission" date="2021-01" db="UniProtKB">
        <authorList>
            <consortium name="EnsemblMetazoa"/>
        </authorList>
    </citation>
    <scope>IDENTIFICATION</scope>
</reference>
<feature type="signal peptide" evidence="3">
    <location>
        <begin position="1"/>
        <end position="31"/>
    </location>
</feature>
<keyword evidence="3" id="KW-0732">Signal</keyword>
<dbReference type="Proteomes" id="UP000007110">
    <property type="component" value="Unassembled WGS sequence"/>
</dbReference>
<dbReference type="SMART" id="SM00832">
    <property type="entry name" value="C8"/>
    <property type="match status" value="2"/>
</dbReference>
<feature type="domain" description="VWFD" evidence="4">
    <location>
        <begin position="478"/>
        <end position="691"/>
    </location>
</feature>
<dbReference type="Gene3D" id="2.10.25.10">
    <property type="entry name" value="Laminin"/>
    <property type="match status" value="1"/>
</dbReference>
<dbReference type="CDD" id="cd19941">
    <property type="entry name" value="TIL"/>
    <property type="match status" value="1"/>
</dbReference>
<dbReference type="InterPro" id="IPR014853">
    <property type="entry name" value="VWF/SSPO/ZAN-like_Cys-rich_dom"/>
</dbReference>
<dbReference type="EnsemblMetazoa" id="XM_030991264">
    <property type="protein sequence ID" value="XP_030847124"/>
    <property type="gene ID" value="LOC115926502"/>
</dbReference>
<dbReference type="GO" id="GO:0005201">
    <property type="term" value="F:extracellular matrix structural constituent"/>
    <property type="evidence" value="ECO:0000318"/>
    <property type="project" value="GO_Central"/>
</dbReference>
<keyword evidence="2" id="KW-0472">Membrane</keyword>
<dbReference type="PROSITE" id="PS51233">
    <property type="entry name" value="VWFD"/>
    <property type="match status" value="3"/>
</dbReference>
<dbReference type="Pfam" id="PF01826">
    <property type="entry name" value="TIL"/>
    <property type="match status" value="1"/>
</dbReference>
<keyword evidence="2" id="KW-0812">Transmembrane</keyword>
<evidence type="ECO:0000256" key="3">
    <source>
        <dbReference type="SAM" id="SignalP"/>
    </source>
</evidence>
<dbReference type="PANTHER" id="PTHR37860">
    <property type="entry name" value="AGAP008810-PA"/>
    <property type="match status" value="1"/>
</dbReference>
<dbReference type="SMART" id="SM00216">
    <property type="entry name" value="VWD"/>
    <property type="match status" value="3"/>
</dbReference>
<organism evidence="5 6">
    <name type="scientific">Strongylocentrotus purpuratus</name>
    <name type="common">Purple sea urchin</name>
    <dbReference type="NCBI Taxonomy" id="7668"/>
    <lineage>
        <taxon>Eukaryota</taxon>
        <taxon>Metazoa</taxon>
        <taxon>Echinodermata</taxon>
        <taxon>Eleutherozoa</taxon>
        <taxon>Echinozoa</taxon>
        <taxon>Echinoidea</taxon>
        <taxon>Euechinoidea</taxon>
        <taxon>Echinacea</taxon>
        <taxon>Camarodonta</taxon>
        <taxon>Echinidea</taxon>
        <taxon>Strongylocentrotidae</taxon>
        <taxon>Strongylocentrotus</taxon>
    </lineage>
</organism>
<dbReference type="AlphaFoldDB" id="A0A7M7T1L2"/>
<keyword evidence="1" id="KW-1015">Disulfide bond</keyword>
<evidence type="ECO:0000313" key="5">
    <source>
        <dbReference type="EnsemblMetazoa" id="XP_030847124"/>
    </source>
</evidence>
<dbReference type="FunFam" id="2.10.25.10:FF:000055">
    <property type="entry name" value="alpha-tectorin isoform X1"/>
    <property type="match status" value="1"/>
</dbReference>
<evidence type="ECO:0000256" key="1">
    <source>
        <dbReference type="ARBA" id="ARBA00023157"/>
    </source>
</evidence>
<dbReference type="OrthoDB" id="160294at2759"/>
<sequence>MVGTVWIHHSVVALWIVVFIFRLEEHGLTQAAHNTAFVEVGLQSVPNSSVERTKNAKSGTVFQAVTAEMATPLSEMPASEVRTPGYCQIWGDPHYVTFDDKKYNFQGDCDYTLVRDCQNSSDYHLWSNNERLRPSDSVSYLREVVLDLSDRRYALIKGFHVRVNGRDVSENLPYMDEQVWIYRDVTSMNLVTDFLWVSYDGMDSADVYLSYFAGRTCGLCGSFDGDQNNDMILPSGELARSATEFGNSWVAYPDQCDGVDPGPTDPCEDGVNSLSASNDLCYYLKDPSGPFESCLEIVDPDDYYDSCVYDVCLTGDDALCSSLAQYARACRSKGGKPGRWRLLVEECPLNCPSNTVYDPCFSGCPATCSSAASTLSCNTTCQETCRCADGLVLDGGHCVDPSQCGCTLDSGVYIRLEEHGLTQAAHNTAFVEVGLQSVPNSSVERTKNAKSGTVFQAVTAEMATPLSEMPASEVRTPGYCQIWGDPHYVTFDDKKYNFQGDCDYTLVRDCQNSSDYHLWSNNERLRPSDSVSYLREVVLDLSDRRYALIKGFHVRVNGRDVSENLPYMDEQVWIYRDVTSMARSATEFGNSWVAYPDQCDGVDPGPTDPCEDGVNSLSASNDLCYYLKDPSGPFESCLEIVDPDDYYDSCVYDVCLTGDDALCSSLAQYARACRSKGGKPGRWRLLVEECLAVQQPVPLLRAHCPAIPLARKRVDVQMVLYWMVGTVWIHHSVVALWIVVFIFRLEEHGLTQAAHNTAFVEVGLQSVPNSSVERNEECEIRNGFPSCYCRDGYTSLGDACFRAPGYCQIWGDPHYVTFDDKKYNFQGDCDYTLVRDCQNSSDYHLWSNNERLRPSDSVSYLREVVLDLSDRRYALIKGFHVRVNGRDVSENLPYMDEQVWIYRDVTSMNLVTDFLWVSYDGMDSADVYLSYFAGRTCGLCGSFDGDQNNDMILPSGELVRYSLHLV</sequence>
<dbReference type="SUPFAM" id="SSF57567">
    <property type="entry name" value="Serine protease inhibitors"/>
    <property type="match status" value="1"/>
</dbReference>
<feature type="domain" description="VWFD" evidence="4">
    <location>
        <begin position="85"/>
        <end position="257"/>
    </location>
</feature>
<proteinExistence type="predicted"/>
<dbReference type="Pfam" id="PF00094">
    <property type="entry name" value="VWD"/>
    <property type="match status" value="3"/>
</dbReference>
<dbReference type="InterPro" id="IPR036084">
    <property type="entry name" value="Ser_inhib-like_sf"/>
</dbReference>
<feature type="chain" id="PRO_5029846774" description="VWFD domain-containing protein" evidence="3">
    <location>
        <begin position="32"/>
        <end position="966"/>
    </location>
</feature>
<dbReference type="KEGG" id="spu:115926502"/>
<dbReference type="GeneID" id="115926502"/>
<dbReference type="InterPro" id="IPR002919">
    <property type="entry name" value="TIL_dom"/>
</dbReference>
<keyword evidence="2" id="KW-1133">Transmembrane helix</keyword>
<evidence type="ECO:0000259" key="4">
    <source>
        <dbReference type="PROSITE" id="PS51233"/>
    </source>
</evidence>
<protein>
    <recommendedName>
        <fullName evidence="4">VWFD domain-containing protein</fullName>
    </recommendedName>
</protein>
<feature type="domain" description="VWFD" evidence="4">
    <location>
        <begin position="805"/>
        <end position="966"/>
    </location>
</feature>
<dbReference type="InParanoid" id="A0A7M7T1L2"/>
<name>A0A7M7T1L2_STRPU</name>
<dbReference type="RefSeq" id="XP_030847124.1">
    <property type="nucleotide sequence ID" value="XM_030991264.1"/>
</dbReference>
<evidence type="ECO:0000256" key="2">
    <source>
        <dbReference type="SAM" id="Phobius"/>
    </source>
</evidence>
<dbReference type="PANTHER" id="PTHR37860:SF1">
    <property type="match status" value="1"/>
</dbReference>
<dbReference type="OMA" id="GTVWIHH"/>
<evidence type="ECO:0000313" key="6">
    <source>
        <dbReference type="Proteomes" id="UP000007110"/>
    </source>
</evidence>